<dbReference type="Proteomes" id="UP000289260">
    <property type="component" value="Chromosome"/>
</dbReference>
<dbReference type="SUPFAM" id="SSF53474">
    <property type="entry name" value="alpha/beta-Hydrolases"/>
    <property type="match status" value="1"/>
</dbReference>
<dbReference type="InterPro" id="IPR029058">
    <property type="entry name" value="AB_hydrolase_fold"/>
</dbReference>
<dbReference type="PANTHER" id="PTHR11614">
    <property type="entry name" value="PHOSPHOLIPASE-RELATED"/>
    <property type="match status" value="1"/>
</dbReference>
<dbReference type="InterPro" id="IPR022742">
    <property type="entry name" value="Hydrolase_4"/>
</dbReference>
<dbReference type="AlphaFoldDB" id="A0A4P6KES3"/>
<dbReference type="Gene3D" id="3.40.50.1820">
    <property type="entry name" value="alpha/beta hydrolase"/>
    <property type="match status" value="1"/>
</dbReference>
<dbReference type="RefSeq" id="WP_130110051.1">
    <property type="nucleotide sequence ID" value="NZ_CP035806.1"/>
</dbReference>
<dbReference type="OrthoDB" id="9801217at2"/>
<proteinExistence type="predicted"/>
<gene>
    <name evidence="2" type="ORF">EVS81_08775</name>
</gene>
<sequence length="356" mass="39530">MTAWRGDVLGPGFECTDLDLGVDEEGPLVATLVRSLPTRRPVLDRVLSRTRALENVDVLYVHGWSDYFFQRELAGFWTRRGARFFALDLRKYGRSLREGQTAGYIEDLDDYHEEIDRALAVMAEDRSAEPRRLVLLGHSTGGLVLSLWAGAHPGRADALVLNSPWLEFQLASTGRQVLMPLINLGARFNPREVAPQLDYGFYTRAQREVGPQGDLALVDSAWRPERTHAVMHGWLRAILDGHARVNRGLGIDAPIEVLLSARFALPVRWSDDLTRADTVLEVDEVAKAALRLGSAVTVERIDGALHDVFLSREASRREAYARLERWLLGWQAGARVDGIVRAGGAAEMDRGSSATG</sequence>
<reference evidence="2 3" key="1">
    <citation type="submission" date="2019-02" db="EMBL/GenBank/DDBJ databases">
        <authorList>
            <person name="Sun L."/>
            <person name="Pan D."/>
            <person name="Wu X."/>
        </authorList>
    </citation>
    <scope>NUCLEOTIDE SEQUENCE [LARGE SCALE GENOMIC DNA]</scope>
    <source>
        <strain evidence="2 3">JW-1</strain>
    </source>
</reference>
<dbReference type="Pfam" id="PF12146">
    <property type="entry name" value="Hydrolase_4"/>
    <property type="match status" value="1"/>
</dbReference>
<accession>A0A4P6KES3</accession>
<evidence type="ECO:0000313" key="3">
    <source>
        <dbReference type="Proteomes" id="UP000289260"/>
    </source>
</evidence>
<organism evidence="2 3">
    <name type="scientific">Leucobacter triazinivorans</name>
    <dbReference type="NCBI Taxonomy" id="1784719"/>
    <lineage>
        <taxon>Bacteria</taxon>
        <taxon>Bacillati</taxon>
        <taxon>Actinomycetota</taxon>
        <taxon>Actinomycetes</taxon>
        <taxon>Micrococcales</taxon>
        <taxon>Microbacteriaceae</taxon>
        <taxon>Leucobacter</taxon>
    </lineage>
</organism>
<evidence type="ECO:0000313" key="2">
    <source>
        <dbReference type="EMBL" id="QBE48916.1"/>
    </source>
</evidence>
<protein>
    <submittedName>
        <fullName evidence="2">Alpha/beta hydrolase</fullName>
    </submittedName>
</protein>
<name>A0A4P6KES3_9MICO</name>
<evidence type="ECO:0000259" key="1">
    <source>
        <dbReference type="Pfam" id="PF12146"/>
    </source>
</evidence>
<dbReference type="GO" id="GO:0016787">
    <property type="term" value="F:hydrolase activity"/>
    <property type="evidence" value="ECO:0007669"/>
    <property type="project" value="UniProtKB-KW"/>
</dbReference>
<dbReference type="KEGG" id="ltr:EVS81_08775"/>
<keyword evidence="3" id="KW-1185">Reference proteome</keyword>
<keyword evidence="2" id="KW-0378">Hydrolase</keyword>
<feature type="domain" description="Serine aminopeptidase S33" evidence="1">
    <location>
        <begin position="58"/>
        <end position="208"/>
    </location>
</feature>
<dbReference type="InterPro" id="IPR051044">
    <property type="entry name" value="MAG_DAG_Lipase"/>
</dbReference>
<dbReference type="EMBL" id="CP035806">
    <property type="protein sequence ID" value="QBE48916.1"/>
    <property type="molecule type" value="Genomic_DNA"/>
</dbReference>